<feature type="compositionally biased region" description="Polar residues" evidence="6">
    <location>
        <begin position="260"/>
        <end position="270"/>
    </location>
</feature>
<dbReference type="PROSITE" id="PS51849">
    <property type="entry name" value="RSGI_N"/>
    <property type="match status" value="1"/>
</dbReference>
<feature type="transmembrane region" description="Helical" evidence="7">
    <location>
        <begin position="60"/>
        <end position="79"/>
    </location>
</feature>
<feature type="compositionally biased region" description="Polar residues" evidence="6">
    <location>
        <begin position="302"/>
        <end position="312"/>
    </location>
</feature>
<evidence type="ECO:0000313" key="10">
    <source>
        <dbReference type="Proteomes" id="UP000294292"/>
    </source>
</evidence>
<name>A0A4P6ZZF8_9BACL</name>
<feature type="compositionally biased region" description="Basic and acidic residues" evidence="6">
    <location>
        <begin position="271"/>
        <end position="301"/>
    </location>
</feature>
<gene>
    <name evidence="9" type="ORF">E2636_10990</name>
</gene>
<keyword evidence="10" id="KW-1185">Reference proteome</keyword>
<dbReference type="RefSeq" id="WP_134210226.1">
    <property type="nucleotide sequence ID" value="NZ_CP038015.1"/>
</dbReference>
<evidence type="ECO:0000256" key="5">
    <source>
        <dbReference type="ARBA" id="ARBA00023136"/>
    </source>
</evidence>
<feature type="domain" description="RsgI N-terminal anti-sigma" evidence="8">
    <location>
        <begin position="4"/>
        <end position="52"/>
    </location>
</feature>
<dbReference type="KEGG" id="panc:E2636_10990"/>
<protein>
    <recommendedName>
        <fullName evidence="8">RsgI N-terminal anti-sigma domain-containing protein</fullName>
    </recommendedName>
</protein>
<feature type="compositionally biased region" description="Basic and acidic residues" evidence="6">
    <location>
        <begin position="314"/>
        <end position="331"/>
    </location>
</feature>
<dbReference type="Pfam" id="PF23750">
    <property type="entry name" value="RsgI_M"/>
    <property type="match status" value="1"/>
</dbReference>
<comment type="subcellular location">
    <subcellularLocation>
        <location evidence="1">Cell membrane</location>
        <topology evidence="1">Single-pass membrane protein</topology>
    </subcellularLocation>
</comment>
<keyword evidence="5 7" id="KW-0472">Membrane</keyword>
<feature type="compositionally biased region" description="Basic and acidic residues" evidence="6">
    <location>
        <begin position="214"/>
        <end position="241"/>
    </location>
</feature>
<dbReference type="Pfam" id="PF12791">
    <property type="entry name" value="RsgI_N"/>
    <property type="match status" value="1"/>
</dbReference>
<evidence type="ECO:0000256" key="3">
    <source>
        <dbReference type="ARBA" id="ARBA00022692"/>
    </source>
</evidence>
<keyword evidence="4 7" id="KW-1133">Transmembrane helix</keyword>
<dbReference type="GO" id="GO:0005886">
    <property type="term" value="C:plasma membrane"/>
    <property type="evidence" value="ECO:0007669"/>
    <property type="project" value="UniProtKB-SubCell"/>
</dbReference>
<dbReference type="InterPro" id="IPR055431">
    <property type="entry name" value="RsgI_M"/>
</dbReference>
<evidence type="ECO:0000256" key="1">
    <source>
        <dbReference type="ARBA" id="ARBA00004162"/>
    </source>
</evidence>
<evidence type="ECO:0000256" key="2">
    <source>
        <dbReference type="ARBA" id="ARBA00022475"/>
    </source>
</evidence>
<organism evidence="9 10">
    <name type="scientific">Paenisporosarcina antarctica</name>
    <dbReference type="NCBI Taxonomy" id="417367"/>
    <lineage>
        <taxon>Bacteria</taxon>
        <taxon>Bacillati</taxon>
        <taxon>Bacillota</taxon>
        <taxon>Bacilli</taxon>
        <taxon>Bacillales</taxon>
        <taxon>Caryophanaceae</taxon>
        <taxon>Paenisporosarcina</taxon>
    </lineage>
</organism>
<accession>A0A4P6ZZF8</accession>
<keyword evidence="2" id="KW-1003">Cell membrane</keyword>
<evidence type="ECO:0000313" key="9">
    <source>
        <dbReference type="EMBL" id="QBP41638.1"/>
    </source>
</evidence>
<dbReference type="Proteomes" id="UP000294292">
    <property type="component" value="Chromosome"/>
</dbReference>
<reference evidence="9 10" key="1">
    <citation type="submission" date="2019-03" db="EMBL/GenBank/DDBJ databases">
        <title>Complete genome sequence of Paenisporosarcina antarctica CGMCC 1.6503T.</title>
        <authorList>
            <person name="Rong J.-C."/>
            <person name="Chi N.-Y."/>
            <person name="Zhang Q.-F."/>
        </authorList>
    </citation>
    <scope>NUCLEOTIDE SEQUENCE [LARGE SCALE GENOMIC DNA]</scope>
    <source>
        <strain evidence="9 10">CGMCC 1.6503</strain>
    </source>
</reference>
<evidence type="ECO:0000256" key="4">
    <source>
        <dbReference type="ARBA" id="ARBA00022989"/>
    </source>
</evidence>
<evidence type="ECO:0000256" key="7">
    <source>
        <dbReference type="SAM" id="Phobius"/>
    </source>
</evidence>
<dbReference type="InterPro" id="IPR024449">
    <property type="entry name" value="Anti-sigma_RsgI_N"/>
</dbReference>
<evidence type="ECO:0000256" key="6">
    <source>
        <dbReference type="SAM" id="MobiDB-lite"/>
    </source>
</evidence>
<dbReference type="EMBL" id="CP038015">
    <property type="protein sequence ID" value="QBP41638.1"/>
    <property type="molecule type" value="Genomic_DNA"/>
</dbReference>
<keyword evidence="3 7" id="KW-0812">Transmembrane</keyword>
<dbReference type="OrthoDB" id="9800626at2"/>
<proteinExistence type="predicted"/>
<feature type="region of interest" description="Disordered" evidence="6">
    <location>
        <begin position="214"/>
        <end position="357"/>
    </location>
</feature>
<sequence length="357" mass="40507">MDTQKGIVFETKATYSIFLTSDGLFIKGVPICSSVQVGEEASFRPYNQVKHPRISLKTKWTTPMFAIAATTILLFFILLPSQSTVSAFVQIDINPSIELGIDKNGKVYLFNGLNEDGVALKRNISFWKGKPLSWVMLRIINQSQSIEENEKINITAIYQNEVDQETLGKVIATAVSTSTSQVMTKENVKVINASTSDREIAKIEGISVRQYHDKLEVEKEKKNSKENKQRNSQSKESENVKIKPAHTRNNVNERTAPISEVNQTHNQKGTVKSEKEGNKSKEDIKKPSDKEQSNELKKPNENKVNVQSNQQTKLKKEEIHTNKKIKNDGNKMKSSKINTNKDKKNENRNRNTKKIMR</sequence>
<evidence type="ECO:0000259" key="8">
    <source>
        <dbReference type="PROSITE" id="PS51849"/>
    </source>
</evidence>
<dbReference type="AlphaFoldDB" id="A0A4P6ZZF8"/>
<feature type="compositionally biased region" description="Basic and acidic residues" evidence="6">
    <location>
        <begin position="339"/>
        <end position="349"/>
    </location>
</feature>